<dbReference type="Pfam" id="PF04478">
    <property type="entry name" value="Mid2"/>
    <property type="match status" value="1"/>
</dbReference>
<evidence type="ECO:0000256" key="2">
    <source>
        <dbReference type="SAM" id="Phobius"/>
    </source>
</evidence>
<evidence type="ECO:0000313" key="5">
    <source>
        <dbReference type="EMBL" id="CAK7233241.1"/>
    </source>
</evidence>
<feature type="compositionally biased region" description="Low complexity" evidence="1">
    <location>
        <begin position="164"/>
        <end position="194"/>
    </location>
</feature>
<protein>
    <recommendedName>
        <fullName evidence="4">Mid2 domain-containing protein</fullName>
    </recommendedName>
</protein>
<feature type="chain" id="PRO_5045316070" description="Mid2 domain-containing protein" evidence="3">
    <location>
        <begin position="23"/>
        <end position="290"/>
    </location>
</feature>
<keyword evidence="6" id="KW-1185">Reference proteome</keyword>
<evidence type="ECO:0000256" key="3">
    <source>
        <dbReference type="SAM" id="SignalP"/>
    </source>
</evidence>
<feature type="transmembrane region" description="Helical" evidence="2">
    <location>
        <begin position="200"/>
        <end position="222"/>
    </location>
</feature>
<sequence length="290" mass="29399">MYSQRLVQLLFVALSFMAAAQALKLDADLIRIADNAAVRRADESVAESSGAAQPTGNDAQASSSAPSAQATSTPATTTSSTPSPTTSNTTPTTSTTPPADTTTPTTTSTTSTKDKPTTSSTTSTTSPTTDSPTDSTTKAPGTTTSTTQPVSTSTFLTTITQSDGSTTAVETETTTTPTGSLSSSQSGSKTSGMSTQTRNIIIGVVVGVGGAIILVVIGLVALRIRRRNQAAQDGNGLNDYDPNFGNTPVGPLEKTEGGVPAAGSASSRTPFQSTLESYHTPTQVNTASNF</sequence>
<accession>A0ABP0CQ65</accession>
<feature type="compositionally biased region" description="Low complexity" evidence="1">
    <location>
        <begin position="61"/>
        <end position="154"/>
    </location>
</feature>
<keyword evidence="2" id="KW-1133">Transmembrane helix</keyword>
<gene>
    <name evidence="5" type="ORF">SCUCBS95973_008528</name>
</gene>
<name>A0ABP0CQ65_9PEZI</name>
<comment type="caution">
    <text evidence="5">The sequence shown here is derived from an EMBL/GenBank/DDBJ whole genome shotgun (WGS) entry which is preliminary data.</text>
</comment>
<evidence type="ECO:0000256" key="1">
    <source>
        <dbReference type="SAM" id="MobiDB-lite"/>
    </source>
</evidence>
<dbReference type="InterPro" id="IPR007567">
    <property type="entry name" value="Mid2_dom"/>
</dbReference>
<evidence type="ECO:0000313" key="6">
    <source>
        <dbReference type="Proteomes" id="UP001642405"/>
    </source>
</evidence>
<feature type="region of interest" description="Disordered" evidence="1">
    <location>
        <begin position="232"/>
        <end position="290"/>
    </location>
</feature>
<dbReference type="Proteomes" id="UP001642405">
    <property type="component" value="Unassembled WGS sequence"/>
</dbReference>
<keyword evidence="3" id="KW-0732">Signal</keyword>
<organism evidence="5 6">
    <name type="scientific">Sporothrix curviconia</name>
    <dbReference type="NCBI Taxonomy" id="1260050"/>
    <lineage>
        <taxon>Eukaryota</taxon>
        <taxon>Fungi</taxon>
        <taxon>Dikarya</taxon>
        <taxon>Ascomycota</taxon>
        <taxon>Pezizomycotina</taxon>
        <taxon>Sordariomycetes</taxon>
        <taxon>Sordariomycetidae</taxon>
        <taxon>Ophiostomatales</taxon>
        <taxon>Ophiostomataceae</taxon>
        <taxon>Sporothrix</taxon>
    </lineage>
</organism>
<evidence type="ECO:0000259" key="4">
    <source>
        <dbReference type="Pfam" id="PF04478"/>
    </source>
</evidence>
<proteinExistence type="predicted"/>
<feature type="compositionally biased region" description="Polar residues" evidence="1">
    <location>
        <begin position="264"/>
        <end position="290"/>
    </location>
</feature>
<feature type="domain" description="Mid2" evidence="4">
    <location>
        <begin position="157"/>
        <end position="220"/>
    </location>
</feature>
<keyword evidence="2" id="KW-0812">Transmembrane</keyword>
<keyword evidence="2" id="KW-0472">Membrane</keyword>
<reference evidence="5 6" key="1">
    <citation type="submission" date="2024-01" db="EMBL/GenBank/DDBJ databases">
        <authorList>
            <person name="Allen C."/>
            <person name="Tagirdzhanova G."/>
        </authorList>
    </citation>
    <scope>NUCLEOTIDE SEQUENCE [LARGE SCALE GENOMIC DNA]</scope>
</reference>
<feature type="signal peptide" evidence="3">
    <location>
        <begin position="1"/>
        <end position="22"/>
    </location>
</feature>
<feature type="compositionally biased region" description="Polar residues" evidence="1">
    <location>
        <begin position="46"/>
        <end position="60"/>
    </location>
</feature>
<feature type="region of interest" description="Disordered" evidence="1">
    <location>
        <begin position="44"/>
        <end position="194"/>
    </location>
</feature>
<dbReference type="EMBL" id="CAWUHB010000072">
    <property type="protein sequence ID" value="CAK7233241.1"/>
    <property type="molecule type" value="Genomic_DNA"/>
</dbReference>